<evidence type="ECO:0000256" key="1">
    <source>
        <dbReference type="SAM" id="MobiDB-lite"/>
    </source>
</evidence>
<gene>
    <name evidence="2" type="ORF">A4H34_03365</name>
</gene>
<feature type="compositionally biased region" description="Acidic residues" evidence="1">
    <location>
        <begin position="716"/>
        <end position="725"/>
    </location>
</feature>
<organism evidence="2 3">
    <name type="scientific">Peptidiphaga gingivicola</name>
    <dbReference type="NCBI Taxonomy" id="2741497"/>
    <lineage>
        <taxon>Bacteria</taxon>
        <taxon>Bacillati</taxon>
        <taxon>Actinomycetota</taxon>
        <taxon>Actinomycetes</taxon>
        <taxon>Actinomycetales</taxon>
        <taxon>Actinomycetaceae</taxon>
        <taxon>Peptidiphaga</taxon>
    </lineage>
</organism>
<dbReference type="AlphaFoldDB" id="A0A179B3F0"/>
<evidence type="ECO:0000313" key="2">
    <source>
        <dbReference type="EMBL" id="OAP86222.1"/>
    </source>
</evidence>
<dbReference type="EMBL" id="LVZK01000001">
    <property type="protein sequence ID" value="OAP86222.1"/>
    <property type="molecule type" value="Genomic_DNA"/>
</dbReference>
<proteinExistence type="predicted"/>
<accession>A0A179B3F0</accession>
<name>A0A179B3F0_9ACTO</name>
<feature type="region of interest" description="Disordered" evidence="1">
    <location>
        <begin position="381"/>
        <end position="407"/>
    </location>
</feature>
<keyword evidence="3" id="KW-1185">Reference proteome</keyword>
<feature type="region of interest" description="Disordered" evidence="1">
    <location>
        <begin position="472"/>
        <end position="495"/>
    </location>
</feature>
<sequence>MLQASLEKLNDAGLIRDVFGFDLEVDSAESSLKESEMQEMKIGVEYGDVLIDGISGSHKVVLSLLGNADAEGLSWCVLIATSKHKVREISREDAGIGAFYWLRSVGRIKECLDIAPSINIELSEDELKEMRSIEESLDRLQKLEDGISENDLGRVALVDMVRADVGAGIPVRAWIQKHYENLLRDEDPKASSVFWLKEGHVEEGSPYSIQAGDAVKNAERRCEMMGSKAYRADKWLAGQTDGRTRISLLNKAGKDATHEAREPSSEDIQAVFNSELREIVPSWMKRPDKGSVLVVFAQGNKNRPPTVVQKILGREASREIVTAFPRATLRDKPSIPIDFMILHSSNCQSCVAAKECRDSVPQNMWNRWQRNSLPTLKMYEDTSDTEETASKHAASLSTAAGAASDRSADEVFDQVEQIVRENLERVKPAVVILGATGQKEAVFGALRAAKSWCAMQAAPLFLVSFVDEESSGNRSSWPDRKENQRQQEQPRASQHEIQLHRFAMGRESEKALLETASSCLDNFELLSAMRVLAAGDADMRSLSEDCECLRNGYLRAYNAKNTEKDLHIETILGVLEMVKELWSSQSLGADTRVRLAVMVGEMLKHSPVSKKKVDAILNRPLLGSQSQRFGKRASHKCLSSLDELTSLEINGLQCLFQLVRNRVAFAHGEFTADGAVKALMKERRLALDFDDYKGLLEKMIESIKIRLKGLDPVSESQDETTDESSETGLDSWKSTYQKTRRKIRNKLSALSSPSKR</sequence>
<evidence type="ECO:0000313" key="3">
    <source>
        <dbReference type="Proteomes" id="UP000078368"/>
    </source>
</evidence>
<feature type="compositionally biased region" description="Low complexity" evidence="1">
    <location>
        <begin position="393"/>
        <end position="404"/>
    </location>
</feature>
<feature type="region of interest" description="Disordered" evidence="1">
    <location>
        <begin position="713"/>
        <end position="737"/>
    </location>
</feature>
<comment type="caution">
    <text evidence="2">The sequence shown here is derived from an EMBL/GenBank/DDBJ whole genome shotgun (WGS) entry which is preliminary data.</text>
</comment>
<reference evidence="2 3" key="1">
    <citation type="submission" date="2016-04" db="EMBL/GenBank/DDBJ databases">
        <title>Peptidophaga gingivicola gen. nov., sp. nov., isolated from human subgingival plaque.</title>
        <authorList>
            <person name="Beall C.J."/>
            <person name="Mokrzan E.M."/>
            <person name="Griffen A.L."/>
            <person name="Leys E.J."/>
        </authorList>
    </citation>
    <scope>NUCLEOTIDE SEQUENCE [LARGE SCALE GENOMIC DNA]</scope>
    <source>
        <strain evidence="2 3">BA112</strain>
    </source>
</reference>
<protein>
    <submittedName>
        <fullName evidence="2">Uncharacterized protein</fullName>
    </submittedName>
</protein>
<dbReference type="Proteomes" id="UP000078368">
    <property type="component" value="Unassembled WGS sequence"/>
</dbReference>